<organism evidence="1 2">
    <name type="scientific">Prorocentrum cordatum</name>
    <dbReference type="NCBI Taxonomy" id="2364126"/>
    <lineage>
        <taxon>Eukaryota</taxon>
        <taxon>Sar</taxon>
        <taxon>Alveolata</taxon>
        <taxon>Dinophyceae</taxon>
        <taxon>Prorocentrales</taxon>
        <taxon>Prorocentraceae</taxon>
        <taxon>Prorocentrum</taxon>
    </lineage>
</organism>
<keyword evidence="2" id="KW-1185">Reference proteome</keyword>
<protein>
    <submittedName>
        <fullName evidence="1">Uncharacterized protein</fullName>
    </submittedName>
</protein>
<sequence>MPCSAVSRLGAGSADAVARQEPGMVIAARECRSALRSLCEQELSAQFSEDQWDGILTTVMREVGAEVPMEMWMALAKHCARITRLAQGPQ</sequence>
<evidence type="ECO:0000313" key="1">
    <source>
        <dbReference type="EMBL" id="CAK0829799.1"/>
    </source>
</evidence>
<dbReference type="Proteomes" id="UP001189429">
    <property type="component" value="Unassembled WGS sequence"/>
</dbReference>
<name>A0ABN9SCS9_9DINO</name>
<accession>A0ABN9SCS9</accession>
<evidence type="ECO:0000313" key="2">
    <source>
        <dbReference type="Proteomes" id="UP001189429"/>
    </source>
</evidence>
<reference evidence="1" key="1">
    <citation type="submission" date="2023-10" db="EMBL/GenBank/DDBJ databases">
        <authorList>
            <person name="Chen Y."/>
            <person name="Shah S."/>
            <person name="Dougan E. K."/>
            <person name="Thang M."/>
            <person name="Chan C."/>
        </authorList>
    </citation>
    <scope>NUCLEOTIDE SEQUENCE [LARGE SCALE GENOMIC DNA]</scope>
</reference>
<comment type="caution">
    <text evidence="1">The sequence shown here is derived from an EMBL/GenBank/DDBJ whole genome shotgun (WGS) entry which is preliminary data.</text>
</comment>
<dbReference type="EMBL" id="CAUYUJ010010602">
    <property type="protein sequence ID" value="CAK0829799.1"/>
    <property type="molecule type" value="Genomic_DNA"/>
</dbReference>
<gene>
    <name evidence="1" type="ORF">PCOR1329_LOCUS28625</name>
</gene>
<proteinExistence type="predicted"/>